<dbReference type="Proteomes" id="UP000595140">
    <property type="component" value="Unassembled WGS sequence"/>
</dbReference>
<evidence type="ECO:0000256" key="9">
    <source>
        <dbReference type="RuleBase" id="RU003465"/>
    </source>
</evidence>
<evidence type="ECO:0000259" key="11">
    <source>
        <dbReference type="PROSITE" id="PS51746"/>
    </source>
</evidence>
<dbReference type="EMBL" id="OOIL02001316">
    <property type="protein sequence ID" value="VFQ74083.1"/>
    <property type="molecule type" value="Genomic_DNA"/>
</dbReference>
<evidence type="ECO:0000256" key="2">
    <source>
        <dbReference type="ARBA" id="ARBA00001946"/>
    </source>
</evidence>
<comment type="cofactor">
    <cofactor evidence="1">
        <name>Mn(2+)</name>
        <dbReference type="ChEBI" id="CHEBI:29035"/>
    </cofactor>
</comment>
<sequence>MAPFWETISRCWKPLKKKYTRVRREEGSTNNLGREDDELLWFRDIGKHSSGDYSFAVVQANPVLEDYSQVDTGPQSTFVGIYDGHGGHEAAAFICNNLLKNLSRIAIEEGRMSDEVLRNAIAETENGFLRIVEDEFEKTPLIAIKGSCCLVGLIWKGTLLVANLGDSRAVLGVLNRPNNGISADQLTSEHNACSPVVREELRSRYPGDEKLVVFKNQAWRVKGIIQVTRSIGDAYLKRPEFGLGPEYPRFHVPEGIDGPVLRSDPNVYTKRLTPEDRFLIMASDGLWEHLTSQRAVEMVHMNPRPGIARRLVRAALTEAAAKAGMTYDAIKALGSGVRRRFHDDITVVVVFIDQIQGGGAGGRVVSVKGFSLSDGPSDLNDVFLLAGGDDPAGPSSSSRGDDAAGPSSSSRGESSESKPLIVDPKSGGDDDDAAARKGKGAAATC</sequence>
<keyword evidence="4" id="KW-0479">Metal-binding</keyword>
<feature type="region of interest" description="Disordered" evidence="10">
    <location>
        <begin position="385"/>
        <end position="445"/>
    </location>
</feature>
<dbReference type="GO" id="GO:0004722">
    <property type="term" value="F:protein serine/threonine phosphatase activity"/>
    <property type="evidence" value="ECO:0007669"/>
    <property type="project" value="UniProtKB-EC"/>
</dbReference>
<dbReference type="Gene3D" id="3.60.40.10">
    <property type="entry name" value="PPM-type phosphatase domain"/>
    <property type="match status" value="1"/>
</dbReference>
<keyword evidence="14" id="KW-1185">Reference proteome</keyword>
<dbReference type="EMBL" id="OOIL02001316">
    <property type="protein sequence ID" value="VFQ74106.1"/>
    <property type="molecule type" value="Genomic_DNA"/>
</dbReference>
<dbReference type="Pfam" id="PF00481">
    <property type="entry name" value="PP2C"/>
    <property type="match status" value="1"/>
</dbReference>
<feature type="domain" description="PPM-type phosphatase" evidence="11">
    <location>
        <begin position="52"/>
        <end position="352"/>
    </location>
</feature>
<evidence type="ECO:0000256" key="10">
    <source>
        <dbReference type="SAM" id="MobiDB-lite"/>
    </source>
</evidence>
<proteinExistence type="inferred from homology"/>
<dbReference type="EC" id="3.1.3.16" evidence="3"/>
<keyword evidence="5 9" id="KW-0378">Hydrolase</keyword>
<reference evidence="12 14" key="1">
    <citation type="submission" date="2018-04" db="EMBL/GenBank/DDBJ databases">
        <authorList>
            <person name="Vogel A."/>
        </authorList>
    </citation>
    <scope>NUCLEOTIDE SEQUENCE [LARGE SCALE GENOMIC DNA]</scope>
</reference>
<evidence type="ECO:0000256" key="6">
    <source>
        <dbReference type="ARBA" id="ARBA00022842"/>
    </source>
</evidence>
<name>A0A484LCL3_9ASTE</name>
<dbReference type="InterPro" id="IPR036457">
    <property type="entry name" value="PPM-type-like_dom_sf"/>
</dbReference>
<dbReference type="SUPFAM" id="SSF81606">
    <property type="entry name" value="PP2C-like"/>
    <property type="match status" value="1"/>
</dbReference>
<dbReference type="InterPro" id="IPR015655">
    <property type="entry name" value="PP2C"/>
</dbReference>
<dbReference type="InterPro" id="IPR000222">
    <property type="entry name" value="PP2C_BS"/>
</dbReference>
<comment type="cofactor">
    <cofactor evidence="2">
        <name>Mg(2+)</name>
        <dbReference type="ChEBI" id="CHEBI:18420"/>
    </cofactor>
</comment>
<dbReference type="CDD" id="cd00143">
    <property type="entry name" value="PP2Cc"/>
    <property type="match status" value="1"/>
</dbReference>
<keyword evidence="7 9" id="KW-0904">Protein phosphatase</keyword>
<dbReference type="InterPro" id="IPR001932">
    <property type="entry name" value="PPM-type_phosphatase-like_dom"/>
</dbReference>
<evidence type="ECO:0000256" key="5">
    <source>
        <dbReference type="ARBA" id="ARBA00022801"/>
    </source>
</evidence>
<evidence type="ECO:0000256" key="7">
    <source>
        <dbReference type="ARBA" id="ARBA00022912"/>
    </source>
</evidence>
<evidence type="ECO:0000313" key="14">
    <source>
        <dbReference type="Proteomes" id="UP000595140"/>
    </source>
</evidence>
<keyword evidence="8" id="KW-0464">Manganese</keyword>
<dbReference type="GO" id="GO:0046872">
    <property type="term" value="F:metal ion binding"/>
    <property type="evidence" value="ECO:0007669"/>
    <property type="project" value="UniProtKB-KW"/>
</dbReference>
<gene>
    <name evidence="12" type="ORF">CCAM_LOCUS15859</name>
    <name evidence="13" type="ORF">CCAM_LOCUS15882</name>
</gene>
<keyword evidence="6" id="KW-0460">Magnesium</keyword>
<evidence type="ECO:0000313" key="12">
    <source>
        <dbReference type="EMBL" id="VFQ74083.1"/>
    </source>
</evidence>
<dbReference type="AlphaFoldDB" id="A0A484LCL3"/>
<comment type="similarity">
    <text evidence="9">Belongs to the PP2C family.</text>
</comment>
<dbReference type="OrthoDB" id="420076at2759"/>
<dbReference type="PROSITE" id="PS01032">
    <property type="entry name" value="PPM_1"/>
    <property type="match status" value="1"/>
</dbReference>
<evidence type="ECO:0000313" key="13">
    <source>
        <dbReference type="EMBL" id="VFQ74106.1"/>
    </source>
</evidence>
<evidence type="ECO:0000256" key="8">
    <source>
        <dbReference type="ARBA" id="ARBA00023211"/>
    </source>
</evidence>
<dbReference type="PANTHER" id="PTHR47992">
    <property type="entry name" value="PROTEIN PHOSPHATASE"/>
    <property type="match status" value="1"/>
</dbReference>
<dbReference type="SMART" id="SM00332">
    <property type="entry name" value="PP2Cc"/>
    <property type="match status" value="1"/>
</dbReference>
<protein>
    <recommendedName>
        <fullName evidence="3">protein-serine/threonine phosphatase</fullName>
        <ecNumber evidence="3">3.1.3.16</ecNumber>
    </recommendedName>
</protein>
<organism evidence="12 14">
    <name type="scientific">Cuscuta campestris</name>
    <dbReference type="NCBI Taxonomy" id="132261"/>
    <lineage>
        <taxon>Eukaryota</taxon>
        <taxon>Viridiplantae</taxon>
        <taxon>Streptophyta</taxon>
        <taxon>Embryophyta</taxon>
        <taxon>Tracheophyta</taxon>
        <taxon>Spermatophyta</taxon>
        <taxon>Magnoliopsida</taxon>
        <taxon>eudicotyledons</taxon>
        <taxon>Gunneridae</taxon>
        <taxon>Pentapetalae</taxon>
        <taxon>asterids</taxon>
        <taxon>lamiids</taxon>
        <taxon>Solanales</taxon>
        <taxon>Convolvulaceae</taxon>
        <taxon>Cuscuteae</taxon>
        <taxon>Cuscuta</taxon>
        <taxon>Cuscuta subgen. Grammica</taxon>
        <taxon>Cuscuta sect. Cleistogrammica</taxon>
    </lineage>
</organism>
<evidence type="ECO:0000256" key="1">
    <source>
        <dbReference type="ARBA" id="ARBA00001936"/>
    </source>
</evidence>
<accession>A0A484LCL3</accession>
<dbReference type="PROSITE" id="PS51746">
    <property type="entry name" value="PPM_2"/>
    <property type="match status" value="1"/>
</dbReference>
<evidence type="ECO:0000256" key="4">
    <source>
        <dbReference type="ARBA" id="ARBA00022723"/>
    </source>
</evidence>
<evidence type="ECO:0000256" key="3">
    <source>
        <dbReference type="ARBA" id="ARBA00013081"/>
    </source>
</evidence>
<feature type="compositionally biased region" description="Low complexity" evidence="10">
    <location>
        <begin position="386"/>
        <end position="412"/>
    </location>
</feature>